<evidence type="ECO:0000313" key="2">
    <source>
        <dbReference type="Proteomes" id="UP000011910"/>
    </source>
</evidence>
<accession>M7P048</accession>
<dbReference type="eggNOG" id="ENOG5033583">
    <property type="taxonomic scope" value="Bacteria"/>
</dbReference>
<dbReference type="EMBL" id="AODQ01000013">
    <property type="protein sequence ID" value="EMR03994.1"/>
    <property type="molecule type" value="Genomic_DNA"/>
</dbReference>
<reference evidence="1 2" key="1">
    <citation type="journal article" date="2013" name="Genome Announc.">
        <title>Draft Genome Sequence of Cesiribacter andamanensis Strain AMV16T, Isolated from a Soil Sample from a Mud Volcano in the Andaman Islands, India.</title>
        <authorList>
            <person name="Shivaji S."/>
            <person name="Ara S."/>
            <person name="Begum Z."/>
            <person name="Srinivas T.N."/>
            <person name="Singh A."/>
            <person name="Kumar Pinnaka A."/>
        </authorList>
    </citation>
    <scope>NUCLEOTIDE SEQUENCE [LARGE SCALE GENOMIC DNA]</scope>
    <source>
        <strain evidence="1 2">AMV16</strain>
    </source>
</reference>
<keyword evidence="2" id="KW-1185">Reference proteome</keyword>
<dbReference type="AlphaFoldDB" id="M7P048"/>
<comment type="caution">
    <text evidence="1">The sequence shown here is derived from an EMBL/GenBank/DDBJ whole genome shotgun (WGS) entry which is preliminary data.</text>
</comment>
<organism evidence="1 2">
    <name type="scientific">Cesiribacter andamanensis AMV16</name>
    <dbReference type="NCBI Taxonomy" id="1279009"/>
    <lineage>
        <taxon>Bacteria</taxon>
        <taxon>Pseudomonadati</taxon>
        <taxon>Bacteroidota</taxon>
        <taxon>Cytophagia</taxon>
        <taxon>Cytophagales</taxon>
        <taxon>Cesiribacteraceae</taxon>
        <taxon>Cesiribacter</taxon>
    </lineage>
</organism>
<sequence length="128" mass="13955">MLLLLLALVAGCEKEAAMIDSDCGLDVSADTPGWIHEAGSLAWLEARIEAAEASPAAYRQYLYVQQARYQGKAVFVFGNCCPDCNGLTSIYDCSGASLCEDLTDCPSLEPVLTHRQTIWRSDKCRCTL</sequence>
<name>M7P048_9BACT</name>
<gene>
    <name evidence="1" type="ORF">ADICEAN_00865</name>
</gene>
<evidence type="ECO:0000313" key="1">
    <source>
        <dbReference type="EMBL" id="EMR03994.1"/>
    </source>
</evidence>
<proteinExistence type="predicted"/>
<protein>
    <submittedName>
        <fullName evidence="1">Uncharacterized protein</fullName>
    </submittedName>
</protein>
<dbReference type="Proteomes" id="UP000011910">
    <property type="component" value="Unassembled WGS sequence"/>
</dbReference>